<dbReference type="Proteomes" id="UP001259832">
    <property type="component" value="Unassembled WGS sequence"/>
</dbReference>
<evidence type="ECO:0000256" key="1">
    <source>
        <dbReference type="SAM" id="MobiDB-lite"/>
    </source>
</evidence>
<accession>A0AAD9GJ58</accession>
<dbReference type="EMBL" id="JASMQC010000016">
    <property type="protein sequence ID" value="KAK1939437.1"/>
    <property type="molecule type" value="Genomic_DNA"/>
</dbReference>
<sequence>MKKSVAGPFNDYVHGQRRSESVSTRPSLPQDPGLDIARRSEQAKVAERALGRSRQLTNSKKQTSKASTHKTRGSAPSKADQIREAVKRCSDEREKIKKQRAVDAMKLAEALLNGAYLEKQ</sequence>
<feature type="compositionally biased region" description="Basic and acidic residues" evidence="1">
    <location>
        <begin position="80"/>
        <end position="91"/>
    </location>
</feature>
<name>A0AAD9GJ58_9STRA</name>
<keyword evidence="3" id="KW-1185">Reference proteome</keyword>
<evidence type="ECO:0000313" key="2">
    <source>
        <dbReference type="EMBL" id="KAK1939437.1"/>
    </source>
</evidence>
<dbReference type="AlphaFoldDB" id="A0AAD9GJ58"/>
<feature type="region of interest" description="Disordered" evidence="1">
    <location>
        <begin position="1"/>
        <end position="91"/>
    </location>
</feature>
<gene>
    <name evidence="2" type="ORF">P3T76_008821</name>
</gene>
<comment type="caution">
    <text evidence="2">The sequence shown here is derived from an EMBL/GenBank/DDBJ whole genome shotgun (WGS) entry which is preliminary data.</text>
</comment>
<proteinExistence type="predicted"/>
<feature type="compositionally biased region" description="Basic and acidic residues" evidence="1">
    <location>
        <begin position="36"/>
        <end position="50"/>
    </location>
</feature>
<reference evidence="2" key="1">
    <citation type="submission" date="2023-08" db="EMBL/GenBank/DDBJ databases">
        <title>Reference Genome Resource for the Citrus Pathogen Phytophthora citrophthora.</title>
        <authorList>
            <person name="Moller H."/>
            <person name="Coetzee B."/>
            <person name="Rose L.J."/>
            <person name="Van Niekerk J.M."/>
        </authorList>
    </citation>
    <scope>NUCLEOTIDE SEQUENCE</scope>
    <source>
        <strain evidence="2">STE-U-9442</strain>
    </source>
</reference>
<protein>
    <submittedName>
        <fullName evidence="2">Uncharacterized protein</fullName>
    </submittedName>
</protein>
<feature type="compositionally biased region" description="Polar residues" evidence="1">
    <location>
        <begin position="54"/>
        <end position="66"/>
    </location>
</feature>
<organism evidence="2 3">
    <name type="scientific">Phytophthora citrophthora</name>
    <dbReference type="NCBI Taxonomy" id="4793"/>
    <lineage>
        <taxon>Eukaryota</taxon>
        <taxon>Sar</taxon>
        <taxon>Stramenopiles</taxon>
        <taxon>Oomycota</taxon>
        <taxon>Peronosporomycetes</taxon>
        <taxon>Peronosporales</taxon>
        <taxon>Peronosporaceae</taxon>
        <taxon>Phytophthora</taxon>
    </lineage>
</organism>
<evidence type="ECO:0000313" key="3">
    <source>
        <dbReference type="Proteomes" id="UP001259832"/>
    </source>
</evidence>